<feature type="compositionally biased region" description="Polar residues" evidence="1">
    <location>
        <begin position="213"/>
        <end position="225"/>
    </location>
</feature>
<feature type="compositionally biased region" description="Polar residues" evidence="1">
    <location>
        <begin position="296"/>
        <end position="310"/>
    </location>
</feature>
<dbReference type="GeneID" id="25471990"/>
<accession>U6MLB4</accession>
<feature type="region of interest" description="Disordered" evidence="1">
    <location>
        <begin position="198"/>
        <end position="247"/>
    </location>
</feature>
<proteinExistence type="predicted"/>
<feature type="compositionally biased region" description="Low complexity" evidence="1">
    <location>
        <begin position="153"/>
        <end position="164"/>
    </location>
</feature>
<feature type="compositionally biased region" description="Low complexity" evidence="1">
    <location>
        <begin position="203"/>
        <end position="212"/>
    </location>
</feature>
<name>U6MLB4_9EIME</name>
<feature type="region of interest" description="Disordered" evidence="1">
    <location>
        <begin position="101"/>
        <end position="133"/>
    </location>
</feature>
<evidence type="ECO:0000313" key="3">
    <source>
        <dbReference type="EMBL" id="CDJ62450.1"/>
    </source>
</evidence>
<feature type="compositionally biased region" description="Basic and acidic residues" evidence="1">
    <location>
        <begin position="313"/>
        <end position="344"/>
    </location>
</feature>
<keyword evidence="4" id="KW-1185">Reference proteome</keyword>
<dbReference type="EMBL" id="HG722465">
    <property type="protein sequence ID" value="CDJ62450.1"/>
    <property type="molecule type" value="Genomic_DNA"/>
</dbReference>
<feature type="compositionally biased region" description="Low complexity" evidence="1">
    <location>
        <begin position="231"/>
        <end position="240"/>
    </location>
</feature>
<protein>
    <submittedName>
        <fullName evidence="3">Uncharacterized protein</fullName>
    </submittedName>
</protein>
<feature type="region of interest" description="Disordered" evidence="1">
    <location>
        <begin position="147"/>
        <end position="180"/>
    </location>
</feature>
<dbReference type="RefSeq" id="XP_013439812.1">
    <property type="nucleotide sequence ID" value="XM_013584358.1"/>
</dbReference>
<evidence type="ECO:0000313" key="4">
    <source>
        <dbReference type="Proteomes" id="UP000030754"/>
    </source>
</evidence>
<reference evidence="3" key="1">
    <citation type="submission" date="2013-10" db="EMBL/GenBank/DDBJ databases">
        <title>Genomic analysis of the causative agents of coccidiosis in chickens.</title>
        <authorList>
            <person name="Reid A.J."/>
            <person name="Blake D."/>
            <person name="Billington K."/>
            <person name="Browne H."/>
            <person name="Dunn M."/>
            <person name="Hung S."/>
            <person name="Kawahara F."/>
            <person name="Miranda-Saavedra D."/>
            <person name="Mourier T."/>
            <person name="Nagra H."/>
            <person name="Otto T.D."/>
            <person name="Rawlings N."/>
            <person name="Sanchez A."/>
            <person name="Sanders M."/>
            <person name="Subramaniam C."/>
            <person name="Tay Y."/>
            <person name="Dear P."/>
            <person name="Doerig C."/>
            <person name="Gruber A."/>
            <person name="Parkinson J."/>
            <person name="Shirley M."/>
            <person name="Wan K.L."/>
            <person name="Berriman M."/>
            <person name="Tomley F."/>
            <person name="Pain A."/>
        </authorList>
    </citation>
    <scope>NUCLEOTIDE SEQUENCE [LARGE SCALE GENOMIC DNA]</scope>
    <source>
        <strain evidence="3">Houghton</strain>
    </source>
</reference>
<evidence type="ECO:0000256" key="2">
    <source>
        <dbReference type="SAM" id="SignalP"/>
    </source>
</evidence>
<dbReference type="OrthoDB" id="348509at2759"/>
<dbReference type="VEuPathDB" id="ToxoDB:ENH_00018160"/>
<feature type="compositionally biased region" description="Polar residues" evidence="1">
    <location>
        <begin position="106"/>
        <end position="119"/>
    </location>
</feature>
<feature type="region of interest" description="Disordered" evidence="1">
    <location>
        <begin position="623"/>
        <end position="647"/>
    </location>
</feature>
<gene>
    <name evidence="3" type="ORF">ENH_00018160</name>
</gene>
<evidence type="ECO:0000256" key="1">
    <source>
        <dbReference type="SAM" id="MobiDB-lite"/>
    </source>
</evidence>
<keyword evidence="2" id="KW-0732">Signal</keyword>
<dbReference type="AlphaFoldDB" id="U6MLB4"/>
<feature type="signal peptide" evidence="2">
    <location>
        <begin position="1"/>
        <end position="46"/>
    </location>
</feature>
<feature type="chain" id="PRO_5004675150" evidence="2">
    <location>
        <begin position="47"/>
        <end position="661"/>
    </location>
</feature>
<feature type="region of interest" description="Disordered" evidence="1">
    <location>
        <begin position="292"/>
        <end position="344"/>
    </location>
</feature>
<dbReference type="Proteomes" id="UP000030754">
    <property type="component" value="Unassembled WGS sequence"/>
</dbReference>
<sequence length="661" mass="71479">MPGLKAFTSSLPSHVGWQARPRRQPLLYSLLLLLTLFATETSIAIAAEEAEAVKGLEAVELEQDATTGRSRRGKGWDASLPVGAHAVQKRKPATEHYGAFSDELPESSQGSPRAFSNNAEMGMNTAPPVETGDLAQAPQDHALERLRKDSLFSGRPSCPSSSPASEERRKRAAAAAGKALLRSHFQQQQRWLLLHQRKNQADQTTRQQQQQQHISAEGNSKTGTTLAGHPSASSSSSDSSQFADMHEEDAVRALSVSPPGKHVLQEREGNTQIAAPASCAAPRYASPFLAKKDSPTCASSSQRASQSILLKQTARDKGDSTEETKEAAQAEHGKVRDTPKRDARTLMRDVWGGFEATTEETAEGESLLKSPNAAVHWNLWGSSAGYRIADKYIAQSGHRGAAVGVGESPEMTWVLGAPAGKGLGLHQTLEEERAALLEALDYSFMENAEQVQRDGELVGPSSRHAYAGVPYAATLQFGFDSVPLHEQRAIEAALETKEGTVLENPIMSHFWTALEEALGQQFLTPAQVQLSGQGANEVSLVEGGPLHLTTVAEEWVQQLDGPEGVVELELLSLTLEDLRVILALEDETGGPLSLVVVEDWGKREEENSHYLLPAQGLQTLTKEGSLEALSKSSGKEEEEDADDVAEDEAFWEFLKANPSAW</sequence>
<feature type="compositionally biased region" description="Acidic residues" evidence="1">
    <location>
        <begin position="636"/>
        <end position="647"/>
    </location>
</feature>
<organism evidence="3 4">
    <name type="scientific">Eimeria necatrix</name>
    <dbReference type="NCBI Taxonomy" id="51315"/>
    <lineage>
        <taxon>Eukaryota</taxon>
        <taxon>Sar</taxon>
        <taxon>Alveolata</taxon>
        <taxon>Apicomplexa</taxon>
        <taxon>Conoidasida</taxon>
        <taxon>Coccidia</taxon>
        <taxon>Eucoccidiorida</taxon>
        <taxon>Eimeriorina</taxon>
        <taxon>Eimeriidae</taxon>
        <taxon>Eimeria</taxon>
    </lineage>
</organism>
<reference evidence="3" key="2">
    <citation type="submission" date="2013-10" db="EMBL/GenBank/DDBJ databases">
        <authorList>
            <person name="Aslett M."/>
        </authorList>
    </citation>
    <scope>NUCLEOTIDE SEQUENCE [LARGE SCALE GENOMIC DNA]</scope>
    <source>
        <strain evidence="3">Houghton</strain>
    </source>
</reference>